<accession>A0A8K0NV53</accession>
<reference evidence="2" key="2">
    <citation type="submission" date="2017-10" db="EMBL/GenBank/DDBJ databases">
        <title>Ladona fulva Genome sequencing and assembly.</title>
        <authorList>
            <person name="Murali S."/>
            <person name="Richards S."/>
            <person name="Bandaranaike D."/>
            <person name="Bellair M."/>
            <person name="Blankenburg K."/>
            <person name="Chao H."/>
            <person name="Dinh H."/>
            <person name="Doddapaneni H."/>
            <person name="Dugan-Rocha S."/>
            <person name="Elkadiri S."/>
            <person name="Gnanaolivu R."/>
            <person name="Hernandez B."/>
            <person name="Skinner E."/>
            <person name="Javaid M."/>
            <person name="Lee S."/>
            <person name="Li M."/>
            <person name="Ming W."/>
            <person name="Munidasa M."/>
            <person name="Muniz J."/>
            <person name="Nguyen L."/>
            <person name="Hughes D."/>
            <person name="Osuji N."/>
            <person name="Pu L.-L."/>
            <person name="Puazo M."/>
            <person name="Qu C."/>
            <person name="Quiroz J."/>
            <person name="Raj R."/>
            <person name="Weissenberger G."/>
            <person name="Xin Y."/>
            <person name="Zou X."/>
            <person name="Han Y."/>
            <person name="Worley K."/>
            <person name="Muzny D."/>
            <person name="Gibbs R."/>
        </authorList>
    </citation>
    <scope>NUCLEOTIDE SEQUENCE</scope>
    <source>
        <strain evidence="2">Sampled in the wild</strain>
    </source>
</reference>
<feature type="region of interest" description="Disordered" evidence="1">
    <location>
        <begin position="65"/>
        <end position="95"/>
    </location>
</feature>
<comment type="caution">
    <text evidence="2">The sequence shown here is derived from an EMBL/GenBank/DDBJ whole genome shotgun (WGS) entry which is preliminary data.</text>
</comment>
<evidence type="ECO:0000313" key="2">
    <source>
        <dbReference type="EMBL" id="KAG8223086.1"/>
    </source>
</evidence>
<feature type="non-terminal residue" evidence="2">
    <location>
        <position position="174"/>
    </location>
</feature>
<protein>
    <submittedName>
        <fullName evidence="2">Uncharacterized protein</fullName>
    </submittedName>
</protein>
<gene>
    <name evidence="2" type="ORF">J437_LFUL002034</name>
</gene>
<feature type="compositionally biased region" description="Pro residues" evidence="1">
    <location>
        <begin position="73"/>
        <end position="89"/>
    </location>
</feature>
<proteinExistence type="predicted"/>
<reference evidence="2" key="1">
    <citation type="submission" date="2013-04" db="EMBL/GenBank/DDBJ databases">
        <authorList>
            <person name="Qu J."/>
            <person name="Murali S.C."/>
            <person name="Bandaranaike D."/>
            <person name="Bellair M."/>
            <person name="Blankenburg K."/>
            <person name="Chao H."/>
            <person name="Dinh H."/>
            <person name="Doddapaneni H."/>
            <person name="Downs B."/>
            <person name="Dugan-Rocha S."/>
            <person name="Elkadiri S."/>
            <person name="Gnanaolivu R.D."/>
            <person name="Hernandez B."/>
            <person name="Javaid M."/>
            <person name="Jayaseelan J.C."/>
            <person name="Lee S."/>
            <person name="Li M."/>
            <person name="Ming W."/>
            <person name="Munidasa M."/>
            <person name="Muniz J."/>
            <person name="Nguyen L."/>
            <person name="Ongeri F."/>
            <person name="Osuji N."/>
            <person name="Pu L.-L."/>
            <person name="Puazo M."/>
            <person name="Qu C."/>
            <person name="Quiroz J."/>
            <person name="Raj R."/>
            <person name="Weissenberger G."/>
            <person name="Xin Y."/>
            <person name="Zou X."/>
            <person name="Han Y."/>
            <person name="Richards S."/>
            <person name="Worley K."/>
            <person name="Muzny D."/>
            <person name="Gibbs R."/>
        </authorList>
    </citation>
    <scope>NUCLEOTIDE SEQUENCE</scope>
    <source>
        <strain evidence="2">Sampled in the wild</strain>
    </source>
</reference>
<keyword evidence="3" id="KW-1185">Reference proteome</keyword>
<dbReference type="AlphaFoldDB" id="A0A8K0NV53"/>
<evidence type="ECO:0000313" key="3">
    <source>
        <dbReference type="Proteomes" id="UP000792457"/>
    </source>
</evidence>
<sequence>MARMPNSYIPPNVVGAQTIPAFQSTNVNPPGVDFPSVNNANYPPTFPTNHPPMLQQNGNSFPHPGGFLGAPPFTQPPGWPPHFNRPPPSFYGQQSNFFPGVQPHGCAVPVNAFPPPNQALGQQWTGFQSGPSDEVKGHISSENDDASWIQFWLNCRAKGDPSPKYPVSSGKTIK</sequence>
<dbReference type="EMBL" id="KZ308152">
    <property type="protein sequence ID" value="KAG8223086.1"/>
    <property type="molecule type" value="Genomic_DNA"/>
</dbReference>
<evidence type="ECO:0000256" key="1">
    <source>
        <dbReference type="SAM" id="MobiDB-lite"/>
    </source>
</evidence>
<name>A0A8K0NV53_LADFU</name>
<dbReference type="Proteomes" id="UP000792457">
    <property type="component" value="Unassembled WGS sequence"/>
</dbReference>
<organism evidence="2 3">
    <name type="scientific">Ladona fulva</name>
    <name type="common">Scarce chaser dragonfly</name>
    <name type="synonym">Libellula fulva</name>
    <dbReference type="NCBI Taxonomy" id="123851"/>
    <lineage>
        <taxon>Eukaryota</taxon>
        <taxon>Metazoa</taxon>
        <taxon>Ecdysozoa</taxon>
        <taxon>Arthropoda</taxon>
        <taxon>Hexapoda</taxon>
        <taxon>Insecta</taxon>
        <taxon>Pterygota</taxon>
        <taxon>Palaeoptera</taxon>
        <taxon>Odonata</taxon>
        <taxon>Epiprocta</taxon>
        <taxon>Anisoptera</taxon>
        <taxon>Libelluloidea</taxon>
        <taxon>Libellulidae</taxon>
        <taxon>Ladona</taxon>
    </lineage>
</organism>